<comment type="caution">
    <text evidence="1">The sequence shown here is derived from an EMBL/GenBank/DDBJ whole genome shotgun (WGS) entry which is preliminary data.</text>
</comment>
<evidence type="ECO:0000313" key="1">
    <source>
        <dbReference type="EMBL" id="GHE08422.1"/>
    </source>
</evidence>
<protein>
    <submittedName>
        <fullName evidence="1">Uncharacterized protein</fullName>
    </submittedName>
</protein>
<dbReference type="EMBL" id="BMVG01000016">
    <property type="protein sequence ID" value="GHE08422.1"/>
    <property type="molecule type" value="Genomic_DNA"/>
</dbReference>
<organism evidence="1 2">
    <name type="scientific">Streptomyces alanosinicus</name>
    <dbReference type="NCBI Taxonomy" id="68171"/>
    <lineage>
        <taxon>Bacteria</taxon>
        <taxon>Bacillati</taxon>
        <taxon>Actinomycetota</taxon>
        <taxon>Actinomycetes</taxon>
        <taxon>Kitasatosporales</taxon>
        <taxon>Streptomycetaceae</taxon>
        <taxon>Streptomyces</taxon>
    </lineage>
</organism>
<dbReference type="AlphaFoldDB" id="A0A918YLL7"/>
<keyword evidence="2" id="KW-1185">Reference proteome</keyword>
<sequence length="72" mass="7715">MLGWATTMALNEARRALADRHDVAGDITALMAGLADRSVLADATPVADRPLLSAHLPWMVDVAIGHPERDQV</sequence>
<evidence type="ECO:0000313" key="2">
    <source>
        <dbReference type="Proteomes" id="UP000655443"/>
    </source>
</evidence>
<dbReference type="Proteomes" id="UP000655443">
    <property type="component" value="Unassembled WGS sequence"/>
</dbReference>
<reference evidence="1" key="2">
    <citation type="submission" date="2020-09" db="EMBL/GenBank/DDBJ databases">
        <authorList>
            <person name="Sun Q."/>
            <person name="Ohkuma M."/>
        </authorList>
    </citation>
    <scope>NUCLEOTIDE SEQUENCE</scope>
    <source>
        <strain evidence="1">JCM 4714</strain>
    </source>
</reference>
<proteinExistence type="predicted"/>
<dbReference type="Gene3D" id="1.10.3020.10">
    <property type="entry name" value="alpha-amino acid ester hydrolase ( Helical cap domain)"/>
    <property type="match status" value="1"/>
</dbReference>
<gene>
    <name evidence="1" type="ORF">GCM10010339_56760</name>
</gene>
<name>A0A918YLL7_9ACTN</name>
<accession>A0A918YLL7</accession>
<reference evidence="1" key="1">
    <citation type="journal article" date="2014" name="Int. J. Syst. Evol. Microbiol.">
        <title>Complete genome sequence of Corynebacterium casei LMG S-19264T (=DSM 44701T), isolated from a smear-ripened cheese.</title>
        <authorList>
            <consortium name="US DOE Joint Genome Institute (JGI-PGF)"/>
            <person name="Walter F."/>
            <person name="Albersmeier A."/>
            <person name="Kalinowski J."/>
            <person name="Ruckert C."/>
        </authorList>
    </citation>
    <scope>NUCLEOTIDE SEQUENCE</scope>
    <source>
        <strain evidence="1">JCM 4714</strain>
    </source>
</reference>